<comment type="caution">
    <text evidence="2">The sequence shown here is derived from an EMBL/GenBank/DDBJ whole genome shotgun (WGS) entry which is preliminary data.</text>
</comment>
<accession>A0A8H6HF40</accession>
<dbReference type="AlphaFoldDB" id="A0A8H6HF40"/>
<sequence length="195" mass="21283">MSAELHSGFRSSQTPSPQSSSPNSSPDSSPPSSPPKSRQDLQDLSYPPAMIEFIGQYQSQWMDYTTHLERTSAVLASQFSSAPGSRCYSTLDLLVAPHGPSDAPVCPAEVDGTARQWLSLIDRFNILHFEYRRTAQQLQYMTLEMQCHVQLMTTIQSLCLASGRADIAVPMAAAVETAQHQVPRLAVHHAPAGSV</sequence>
<name>A0A8H6HF40_9AGAR</name>
<feature type="region of interest" description="Disordered" evidence="1">
    <location>
        <begin position="1"/>
        <end position="42"/>
    </location>
</feature>
<protein>
    <submittedName>
        <fullName evidence="2">Uncharacterized protein</fullName>
    </submittedName>
</protein>
<gene>
    <name evidence="2" type="ORF">DFP72DRAFT_856102</name>
</gene>
<dbReference type="EMBL" id="JACGCI010000101">
    <property type="protein sequence ID" value="KAF6745694.1"/>
    <property type="molecule type" value="Genomic_DNA"/>
</dbReference>
<feature type="compositionally biased region" description="Low complexity" evidence="1">
    <location>
        <begin position="11"/>
        <end position="27"/>
    </location>
</feature>
<proteinExistence type="predicted"/>
<keyword evidence="3" id="KW-1185">Reference proteome</keyword>
<organism evidence="2 3">
    <name type="scientific">Ephemerocybe angulata</name>
    <dbReference type="NCBI Taxonomy" id="980116"/>
    <lineage>
        <taxon>Eukaryota</taxon>
        <taxon>Fungi</taxon>
        <taxon>Dikarya</taxon>
        <taxon>Basidiomycota</taxon>
        <taxon>Agaricomycotina</taxon>
        <taxon>Agaricomycetes</taxon>
        <taxon>Agaricomycetidae</taxon>
        <taxon>Agaricales</taxon>
        <taxon>Agaricineae</taxon>
        <taxon>Psathyrellaceae</taxon>
        <taxon>Ephemerocybe</taxon>
    </lineage>
</organism>
<evidence type="ECO:0000313" key="3">
    <source>
        <dbReference type="Proteomes" id="UP000521943"/>
    </source>
</evidence>
<evidence type="ECO:0000256" key="1">
    <source>
        <dbReference type="SAM" id="MobiDB-lite"/>
    </source>
</evidence>
<reference evidence="2 3" key="1">
    <citation type="submission" date="2020-07" db="EMBL/GenBank/DDBJ databases">
        <title>Comparative genomics of pyrophilous fungi reveals a link between fire events and developmental genes.</title>
        <authorList>
            <consortium name="DOE Joint Genome Institute"/>
            <person name="Steindorff A.S."/>
            <person name="Carver A."/>
            <person name="Calhoun S."/>
            <person name="Stillman K."/>
            <person name="Liu H."/>
            <person name="Lipzen A."/>
            <person name="Pangilinan J."/>
            <person name="Labutti K."/>
            <person name="Bruns T.D."/>
            <person name="Grigoriev I.V."/>
        </authorList>
    </citation>
    <scope>NUCLEOTIDE SEQUENCE [LARGE SCALE GENOMIC DNA]</scope>
    <source>
        <strain evidence="2 3">CBS 144469</strain>
    </source>
</reference>
<evidence type="ECO:0000313" key="2">
    <source>
        <dbReference type="EMBL" id="KAF6745694.1"/>
    </source>
</evidence>
<dbReference type="Proteomes" id="UP000521943">
    <property type="component" value="Unassembled WGS sequence"/>
</dbReference>